<reference evidence="2 3" key="1">
    <citation type="journal article" date="2018" name="PLoS Genet.">
        <title>Population sequencing reveals clonal diversity and ancestral inbreeding in the grapevine cultivar Chardonnay.</title>
        <authorList>
            <person name="Roach M.J."/>
            <person name="Johnson D.L."/>
            <person name="Bohlmann J."/>
            <person name="van Vuuren H.J."/>
            <person name="Jones S.J."/>
            <person name="Pretorius I.S."/>
            <person name="Schmidt S.A."/>
            <person name="Borneman A.R."/>
        </authorList>
    </citation>
    <scope>NUCLEOTIDE SEQUENCE [LARGE SCALE GENOMIC DNA]</scope>
    <source>
        <strain evidence="3">cv. Chardonnay</strain>
        <tissue evidence="2">Leaf</tissue>
    </source>
</reference>
<organism evidence="2 3">
    <name type="scientific">Vitis vinifera</name>
    <name type="common">Grape</name>
    <dbReference type="NCBI Taxonomy" id="29760"/>
    <lineage>
        <taxon>Eukaryota</taxon>
        <taxon>Viridiplantae</taxon>
        <taxon>Streptophyta</taxon>
        <taxon>Embryophyta</taxon>
        <taxon>Tracheophyta</taxon>
        <taxon>Spermatophyta</taxon>
        <taxon>Magnoliopsida</taxon>
        <taxon>eudicotyledons</taxon>
        <taxon>Gunneridae</taxon>
        <taxon>Pentapetalae</taxon>
        <taxon>rosids</taxon>
        <taxon>Vitales</taxon>
        <taxon>Vitaceae</taxon>
        <taxon>Viteae</taxon>
        <taxon>Vitis</taxon>
    </lineage>
</organism>
<feature type="compositionally biased region" description="Basic residues" evidence="1">
    <location>
        <begin position="141"/>
        <end position="155"/>
    </location>
</feature>
<evidence type="ECO:0000313" key="2">
    <source>
        <dbReference type="EMBL" id="RVX11518.1"/>
    </source>
</evidence>
<feature type="region of interest" description="Disordered" evidence="1">
    <location>
        <begin position="120"/>
        <end position="175"/>
    </location>
</feature>
<feature type="compositionally biased region" description="Basic and acidic residues" evidence="1">
    <location>
        <begin position="1"/>
        <end position="14"/>
    </location>
</feature>
<evidence type="ECO:0000313" key="3">
    <source>
        <dbReference type="Proteomes" id="UP000288805"/>
    </source>
</evidence>
<comment type="caution">
    <text evidence="2">The sequence shown here is derived from an EMBL/GenBank/DDBJ whole genome shotgun (WGS) entry which is preliminary data.</text>
</comment>
<proteinExistence type="predicted"/>
<protein>
    <submittedName>
        <fullName evidence="2">Uncharacterized protein</fullName>
    </submittedName>
</protein>
<dbReference type="Proteomes" id="UP000288805">
    <property type="component" value="Unassembled WGS sequence"/>
</dbReference>
<feature type="region of interest" description="Disordered" evidence="1">
    <location>
        <begin position="1"/>
        <end position="21"/>
    </location>
</feature>
<sequence>MMDLDMALREDEPPKPTNESTEAMKAHYAKWEISNHLSLISIKRSITEHLLGGIPESNNVKEFLVVVGNKYQTSNNAGARYFMDELMNMRYNDMKGSWGVNDLITKCVAEEEKLKRENNEFAHLVAPRKPNNQKRVEKARKPNFHSHKKSKNFKKSRSEKQKNGNGNAKNTDLKCYHCNKKGHKRVDYFKFKNLLEKKKKE</sequence>
<gene>
    <name evidence="2" type="ORF">CK203_016028</name>
</gene>
<dbReference type="AlphaFoldDB" id="A0A438JRF3"/>
<dbReference type="EMBL" id="QGNW01000030">
    <property type="protein sequence ID" value="RVX11518.1"/>
    <property type="molecule type" value="Genomic_DNA"/>
</dbReference>
<name>A0A438JRF3_VITVI</name>
<accession>A0A438JRF3</accession>
<evidence type="ECO:0000256" key="1">
    <source>
        <dbReference type="SAM" id="MobiDB-lite"/>
    </source>
</evidence>